<dbReference type="PANTHER" id="PTHR33619:SF3">
    <property type="entry name" value="POLYSACCHARIDE EXPORT PROTEIN GFCE-RELATED"/>
    <property type="match status" value="1"/>
</dbReference>
<dbReference type="PANTHER" id="PTHR33619">
    <property type="entry name" value="POLYSACCHARIDE EXPORT PROTEIN GFCE-RELATED"/>
    <property type="match status" value="1"/>
</dbReference>
<feature type="domain" description="Soluble ligand binding" evidence="4">
    <location>
        <begin position="153"/>
        <end position="203"/>
    </location>
</feature>
<evidence type="ECO:0000256" key="1">
    <source>
        <dbReference type="ARBA" id="ARBA00022729"/>
    </source>
</evidence>
<accession>A0A369PPQ2</accession>
<evidence type="ECO:0000259" key="4">
    <source>
        <dbReference type="Pfam" id="PF10531"/>
    </source>
</evidence>
<feature type="chain" id="PRO_5016636641" evidence="2">
    <location>
        <begin position="26"/>
        <end position="268"/>
    </location>
</feature>
<dbReference type="Gene3D" id="3.10.560.10">
    <property type="entry name" value="Outer membrane lipoprotein wza domain like"/>
    <property type="match status" value="1"/>
</dbReference>
<feature type="domain" description="Polysaccharide export protein N-terminal" evidence="3">
    <location>
        <begin position="53"/>
        <end position="149"/>
    </location>
</feature>
<sequence>MNKQLSLCFKSISLIYLALSLAACSSVKNIRYFQDVGVADSISQKKMTSFTEPTIQPDDILAISIFTTDPNTGAQVNQAGVQSIQSSNNSGGQSSQPAINGFLVDKNGEVELSILGRVKLSGLTTFEARDLIREKAAIDFKKPTVQVRFANFKVTVIGEVARPAIYTLPNEKVTVLDALSLAGDLTLYGKRDNIMVIREKDGKKEFGRLNLYTADIFNSPYYYLKQNDVVYIEPVNAKASALTAPTRTTIGIALSAISILVLAITRIF</sequence>
<evidence type="ECO:0000259" key="3">
    <source>
        <dbReference type="Pfam" id="PF02563"/>
    </source>
</evidence>
<reference evidence="5 6" key="1">
    <citation type="submission" date="2018-07" db="EMBL/GenBank/DDBJ databases">
        <title>Pedobacter sp. nov., isolated from soil.</title>
        <authorList>
            <person name="Zhou L.Y."/>
            <person name="Du Z.J."/>
        </authorList>
    </citation>
    <scope>NUCLEOTIDE SEQUENCE [LARGE SCALE GENOMIC DNA]</scope>
    <source>
        <strain evidence="5 6">JDX94</strain>
    </source>
</reference>
<protein>
    <submittedName>
        <fullName evidence="5">Uncharacterized protein</fullName>
    </submittedName>
</protein>
<dbReference type="PROSITE" id="PS51257">
    <property type="entry name" value="PROKAR_LIPOPROTEIN"/>
    <property type="match status" value="1"/>
</dbReference>
<evidence type="ECO:0000313" key="6">
    <source>
        <dbReference type="Proteomes" id="UP000253961"/>
    </source>
</evidence>
<dbReference type="Pfam" id="PF02563">
    <property type="entry name" value="Poly_export"/>
    <property type="match status" value="1"/>
</dbReference>
<organism evidence="5 6">
    <name type="scientific">Pedobacter chinensis</name>
    <dbReference type="NCBI Taxonomy" id="2282421"/>
    <lineage>
        <taxon>Bacteria</taxon>
        <taxon>Pseudomonadati</taxon>
        <taxon>Bacteroidota</taxon>
        <taxon>Sphingobacteriia</taxon>
        <taxon>Sphingobacteriales</taxon>
        <taxon>Sphingobacteriaceae</taxon>
        <taxon>Pedobacter</taxon>
    </lineage>
</organism>
<comment type="caution">
    <text evidence="5">The sequence shown here is derived from an EMBL/GenBank/DDBJ whole genome shotgun (WGS) entry which is preliminary data.</text>
</comment>
<dbReference type="Proteomes" id="UP000253961">
    <property type="component" value="Unassembled WGS sequence"/>
</dbReference>
<name>A0A369PPQ2_9SPHI</name>
<keyword evidence="6" id="KW-1185">Reference proteome</keyword>
<dbReference type="Pfam" id="PF10531">
    <property type="entry name" value="SLBB"/>
    <property type="match status" value="1"/>
</dbReference>
<dbReference type="RefSeq" id="WP_115404921.1">
    <property type="nucleotide sequence ID" value="NZ_QPKV01000015.1"/>
</dbReference>
<dbReference type="OrthoDB" id="662756at2"/>
<dbReference type="EMBL" id="QPKV01000015">
    <property type="protein sequence ID" value="RDC54262.1"/>
    <property type="molecule type" value="Genomic_DNA"/>
</dbReference>
<gene>
    <name evidence="5" type="ORF">DU508_22510</name>
</gene>
<feature type="signal peptide" evidence="2">
    <location>
        <begin position="1"/>
        <end position="25"/>
    </location>
</feature>
<keyword evidence="1 2" id="KW-0732">Signal</keyword>
<proteinExistence type="predicted"/>
<dbReference type="GO" id="GO:0015159">
    <property type="term" value="F:polysaccharide transmembrane transporter activity"/>
    <property type="evidence" value="ECO:0007669"/>
    <property type="project" value="InterPro"/>
</dbReference>
<dbReference type="InterPro" id="IPR049712">
    <property type="entry name" value="Poly_export"/>
</dbReference>
<dbReference type="InterPro" id="IPR003715">
    <property type="entry name" value="Poly_export_N"/>
</dbReference>
<dbReference type="AlphaFoldDB" id="A0A369PPQ2"/>
<evidence type="ECO:0000256" key="2">
    <source>
        <dbReference type="SAM" id="SignalP"/>
    </source>
</evidence>
<dbReference type="Gene3D" id="3.30.1950.10">
    <property type="entry name" value="wza like domain"/>
    <property type="match status" value="1"/>
</dbReference>
<evidence type="ECO:0000313" key="5">
    <source>
        <dbReference type="EMBL" id="RDC54262.1"/>
    </source>
</evidence>
<dbReference type="InterPro" id="IPR019554">
    <property type="entry name" value="Soluble_ligand-bd"/>
</dbReference>